<feature type="compositionally biased region" description="Basic and acidic residues" evidence="1">
    <location>
        <begin position="77"/>
        <end position="95"/>
    </location>
</feature>
<accession>A0AAD5VJU8</accession>
<feature type="region of interest" description="Disordered" evidence="1">
    <location>
        <begin position="40"/>
        <end position="95"/>
    </location>
</feature>
<gene>
    <name evidence="2" type="ORF">NP233_g9883</name>
</gene>
<protein>
    <submittedName>
        <fullName evidence="2">Uncharacterized protein</fullName>
    </submittedName>
</protein>
<organism evidence="2 3">
    <name type="scientific">Leucocoprinus birnbaumii</name>
    <dbReference type="NCBI Taxonomy" id="56174"/>
    <lineage>
        <taxon>Eukaryota</taxon>
        <taxon>Fungi</taxon>
        <taxon>Dikarya</taxon>
        <taxon>Basidiomycota</taxon>
        <taxon>Agaricomycotina</taxon>
        <taxon>Agaricomycetes</taxon>
        <taxon>Agaricomycetidae</taxon>
        <taxon>Agaricales</taxon>
        <taxon>Agaricineae</taxon>
        <taxon>Agaricaceae</taxon>
        <taxon>Leucocoprinus</taxon>
    </lineage>
</organism>
<dbReference type="Proteomes" id="UP001213000">
    <property type="component" value="Unassembled WGS sequence"/>
</dbReference>
<evidence type="ECO:0000256" key="1">
    <source>
        <dbReference type="SAM" id="MobiDB-lite"/>
    </source>
</evidence>
<dbReference type="EMBL" id="JANIEX010000934">
    <property type="protein sequence ID" value="KAJ3561939.1"/>
    <property type="molecule type" value="Genomic_DNA"/>
</dbReference>
<reference evidence="2" key="1">
    <citation type="submission" date="2022-07" db="EMBL/GenBank/DDBJ databases">
        <title>Genome Sequence of Leucocoprinus birnbaumii.</title>
        <authorList>
            <person name="Buettner E."/>
        </authorList>
    </citation>
    <scope>NUCLEOTIDE SEQUENCE</scope>
    <source>
        <strain evidence="2">VT141</strain>
    </source>
</reference>
<name>A0AAD5VJU8_9AGAR</name>
<keyword evidence="3" id="KW-1185">Reference proteome</keyword>
<evidence type="ECO:0000313" key="3">
    <source>
        <dbReference type="Proteomes" id="UP001213000"/>
    </source>
</evidence>
<evidence type="ECO:0000313" key="2">
    <source>
        <dbReference type="EMBL" id="KAJ3561939.1"/>
    </source>
</evidence>
<comment type="caution">
    <text evidence="2">The sequence shown here is derived from an EMBL/GenBank/DDBJ whole genome shotgun (WGS) entry which is preliminary data.</text>
</comment>
<proteinExistence type="predicted"/>
<sequence>MSDSGMRKFGKRGTTMAVVCVAAIGGALAAMYRMDKDVKQKEGNTSPYQEHSRALQGGSDKKMTSSDVAAAVSVPKPGRERLQSTHGEPSEGKRD</sequence>
<dbReference type="AlphaFoldDB" id="A0AAD5VJU8"/>